<dbReference type="Pfam" id="PF20287">
    <property type="entry name" value="SH3DP"/>
    <property type="match status" value="1"/>
</dbReference>
<evidence type="ECO:0000313" key="2">
    <source>
        <dbReference type="EMBL" id="EDH8303039.1"/>
    </source>
</evidence>
<gene>
    <name evidence="2" type="ORF">CB695_16340</name>
</gene>
<reference evidence="2" key="1">
    <citation type="submission" date="2018-07" db="EMBL/GenBank/DDBJ databases">
        <authorList>
            <person name="Ashton P.M."/>
            <person name="Dallman T."/>
            <person name="Nair S."/>
            <person name="De Pinna E."/>
            <person name="Peters T."/>
            <person name="Grant K."/>
        </authorList>
    </citation>
    <scope>NUCLEOTIDE SEQUENCE</scope>
    <source>
        <strain evidence="2">368335</strain>
    </source>
</reference>
<sequence length="137" mass="15244">MYDFSNIEPGSIVNIVYDTPLRGNETRVRVLASKVGYELAKNSGEDLAAIQKNIYSSLVGQPVNDLTAYNYMLFKDSSNRIGVTADAWVREVRVVKSLTARFVVQLDNKQEKDDLVAALNARGFNDVEIEIIENEAG</sequence>
<dbReference type="AlphaFoldDB" id="A0A635R8G8"/>
<evidence type="ECO:0000259" key="1">
    <source>
        <dbReference type="Pfam" id="PF20287"/>
    </source>
</evidence>
<proteinExistence type="predicted"/>
<protein>
    <recommendedName>
        <fullName evidence="1">SH3 fold domain-containing protein</fullName>
    </recommendedName>
</protein>
<organism evidence="2">
    <name type="scientific">Salmonella enterica subsp. enterica serovar Chester</name>
    <dbReference type="NCBI Taxonomy" id="149386"/>
    <lineage>
        <taxon>Bacteria</taxon>
        <taxon>Pseudomonadati</taxon>
        <taxon>Pseudomonadota</taxon>
        <taxon>Gammaproteobacteria</taxon>
        <taxon>Enterobacterales</taxon>
        <taxon>Enterobacteriaceae</taxon>
        <taxon>Salmonella</taxon>
    </lineage>
</organism>
<dbReference type="InterPro" id="IPR046907">
    <property type="entry name" value="SH3DP"/>
</dbReference>
<accession>A0A635R8G8</accession>
<comment type="caution">
    <text evidence="2">The sequence shown here is derived from an EMBL/GenBank/DDBJ whole genome shotgun (WGS) entry which is preliminary data.</text>
</comment>
<feature type="domain" description="SH3 fold" evidence="1">
    <location>
        <begin position="8"/>
        <end position="125"/>
    </location>
</feature>
<name>A0A635R8G8_SALET</name>
<dbReference type="EMBL" id="AAMIYH010000015">
    <property type="protein sequence ID" value="EDH8303039.1"/>
    <property type="molecule type" value="Genomic_DNA"/>
</dbReference>